<organism evidence="3 4">
    <name type="scientific">Ophiocordyceps camponoti-rufipedis</name>
    <dbReference type="NCBI Taxonomy" id="2004952"/>
    <lineage>
        <taxon>Eukaryota</taxon>
        <taxon>Fungi</taxon>
        <taxon>Dikarya</taxon>
        <taxon>Ascomycota</taxon>
        <taxon>Pezizomycotina</taxon>
        <taxon>Sordariomycetes</taxon>
        <taxon>Hypocreomycetidae</taxon>
        <taxon>Hypocreales</taxon>
        <taxon>Ophiocordycipitaceae</taxon>
        <taxon>Ophiocordyceps</taxon>
    </lineage>
</organism>
<evidence type="ECO:0000313" key="3">
    <source>
        <dbReference type="EMBL" id="PHH72621.1"/>
    </source>
</evidence>
<dbReference type="EMBL" id="NJES01000405">
    <property type="protein sequence ID" value="PHH72621.1"/>
    <property type="molecule type" value="Genomic_DNA"/>
</dbReference>
<evidence type="ECO:0000313" key="4">
    <source>
        <dbReference type="Proteomes" id="UP000226431"/>
    </source>
</evidence>
<keyword evidence="1" id="KW-0677">Repeat</keyword>
<dbReference type="OrthoDB" id="1936594at2759"/>
<sequence>MTWSNLGSALWALHNSTTTPSLLPQALKAYQKAASLAHSNWRLWENVLTLCLNSNPPPLQPTTHALTRISQIRAHESAIPAPALALLIPRQDKHLVAMLESHVVPLITSRADLWSLVARSRALRGEAGGAVKAAEGAWRAAFAALSSDSASASACASEEGGGDERWEDAVKRTGLLVETLRSWQPDWKGRAASAVKALARKADDERKGGRGWDELVRLADELDVAIS</sequence>
<gene>
    <name evidence="3" type="ORF">CDD80_4401</name>
</gene>
<dbReference type="AlphaFoldDB" id="A0A2C5Z0C9"/>
<dbReference type="InterPro" id="IPR044244">
    <property type="entry name" value="TTC27/Emw1"/>
</dbReference>
<reference evidence="3 4" key="1">
    <citation type="submission" date="2017-06" db="EMBL/GenBank/DDBJ databases">
        <title>Ant-infecting Ophiocordyceps genomes reveal a high diversity of potential behavioral manipulation genes and a possible major role for enterotoxins.</title>
        <authorList>
            <person name="De Bekker C."/>
            <person name="Evans H.C."/>
            <person name="Brachmann A."/>
            <person name="Hughes D.P."/>
        </authorList>
    </citation>
    <scope>NUCLEOTIDE SEQUENCE [LARGE SCALE GENOMIC DNA]</scope>
    <source>
        <strain evidence="3 4">Map16</strain>
    </source>
</reference>
<comment type="caution">
    <text evidence="3">The sequence shown here is derived from an EMBL/GenBank/DDBJ whole genome shotgun (WGS) entry which is preliminary data.</text>
</comment>
<keyword evidence="4" id="KW-1185">Reference proteome</keyword>
<dbReference type="Proteomes" id="UP000226431">
    <property type="component" value="Unassembled WGS sequence"/>
</dbReference>
<dbReference type="PANTHER" id="PTHR16193">
    <property type="entry name" value="TETRATRICOPEPTIDE REPEAT PROTEIN 27"/>
    <property type="match status" value="1"/>
</dbReference>
<dbReference type="STRING" id="2004952.A0A2C5Z0C9"/>
<evidence type="ECO:0000256" key="1">
    <source>
        <dbReference type="ARBA" id="ARBA00022737"/>
    </source>
</evidence>
<dbReference type="PANTHER" id="PTHR16193:SF0">
    <property type="entry name" value="TETRATRICOPEPTIDE REPEAT PROTEIN 27"/>
    <property type="match status" value="1"/>
</dbReference>
<protein>
    <submittedName>
        <fullName evidence="3">Uncharacterized protein</fullName>
    </submittedName>
</protein>
<keyword evidence="2" id="KW-0802">TPR repeat</keyword>
<accession>A0A2C5Z0C9</accession>
<name>A0A2C5Z0C9_9HYPO</name>
<evidence type="ECO:0000256" key="2">
    <source>
        <dbReference type="ARBA" id="ARBA00022803"/>
    </source>
</evidence>
<proteinExistence type="predicted"/>